<proteinExistence type="predicted"/>
<dbReference type="InterPro" id="IPR032675">
    <property type="entry name" value="LRR_dom_sf"/>
</dbReference>
<evidence type="ECO:0000256" key="2">
    <source>
        <dbReference type="ARBA" id="ARBA00022821"/>
    </source>
</evidence>
<keyword evidence="1" id="KW-0677">Repeat</keyword>
<dbReference type="EMBL" id="CP126650">
    <property type="protein sequence ID" value="WJZ84493.1"/>
    <property type="molecule type" value="Genomic_DNA"/>
</dbReference>
<dbReference type="SUPFAM" id="SSF52058">
    <property type="entry name" value="L domain-like"/>
    <property type="match status" value="1"/>
</dbReference>
<evidence type="ECO:0000313" key="6">
    <source>
        <dbReference type="EMBL" id="WJZ84493.1"/>
    </source>
</evidence>
<evidence type="ECO:0000256" key="1">
    <source>
        <dbReference type="ARBA" id="ARBA00022737"/>
    </source>
</evidence>
<dbReference type="InterPro" id="IPR058922">
    <property type="entry name" value="WHD_DRP"/>
</dbReference>
<dbReference type="InterPro" id="IPR044974">
    <property type="entry name" value="Disease_R_plants"/>
</dbReference>
<evidence type="ECO:0000256" key="3">
    <source>
        <dbReference type="SAM" id="MobiDB-lite"/>
    </source>
</evidence>
<evidence type="ECO:0000259" key="4">
    <source>
        <dbReference type="Pfam" id="PF23559"/>
    </source>
</evidence>
<dbReference type="PANTHER" id="PTHR23155">
    <property type="entry name" value="DISEASE RESISTANCE PROTEIN RP"/>
    <property type="match status" value="1"/>
</dbReference>
<organism evidence="6 7">
    <name type="scientific">Vitis vinifera</name>
    <name type="common">Grape</name>
    <dbReference type="NCBI Taxonomy" id="29760"/>
    <lineage>
        <taxon>Eukaryota</taxon>
        <taxon>Viridiplantae</taxon>
        <taxon>Streptophyta</taxon>
        <taxon>Embryophyta</taxon>
        <taxon>Tracheophyta</taxon>
        <taxon>Spermatophyta</taxon>
        <taxon>Magnoliopsida</taxon>
        <taxon>eudicotyledons</taxon>
        <taxon>Gunneridae</taxon>
        <taxon>Pentapetalae</taxon>
        <taxon>rosids</taxon>
        <taxon>Vitales</taxon>
        <taxon>Vitaceae</taxon>
        <taxon>Viteae</taxon>
        <taxon>Vitis</taxon>
    </lineage>
</organism>
<dbReference type="Gene3D" id="1.10.10.10">
    <property type="entry name" value="Winged helix-like DNA-binding domain superfamily/Winged helix DNA-binding domain"/>
    <property type="match status" value="1"/>
</dbReference>
<dbReference type="Proteomes" id="UP001227230">
    <property type="component" value="Chromosome 3"/>
</dbReference>
<protein>
    <recommendedName>
        <fullName evidence="8">Disease resistance RPP13-like protein 4</fullName>
    </recommendedName>
</protein>
<evidence type="ECO:0000313" key="7">
    <source>
        <dbReference type="Proteomes" id="UP001227230"/>
    </source>
</evidence>
<feature type="compositionally biased region" description="Polar residues" evidence="3">
    <location>
        <begin position="670"/>
        <end position="682"/>
    </location>
</feature>
<dbReference type="PANTHER" id="PTHR23155:SF1076">
    <property type="entry name" value="LEUCINE-RICH REPEAT (LRR) FAMILY PROTEIN-RELATED"/>
    <property type="match status" value="1"/>
</dbReference>
<sequence length="682" mass="77084">MPIRRKLEEAVPILLPLLDKMMEGLNNQDPAFAKLEEIRGYFEGKKVLFPNLKTVEDELLQKFTVLEEEIDNSKYTNTDAPLGTPRHSSVRLDSIVKIFNSIDDLIKKFQSLQIESTDTSRKEAESAAHEAREISEEWSALKVEDLILGSPAMSCLQLNYNILDVQMKLCLLCFSIFPANSVIKKRPLVYWWIGEGLVTKTKDKTAMEEGDRIFGELINKGFLIAQYKPSDKDQDKNPIVDSCKMHSWIRLMLIRIARDAELFDSDAPGPGPGTRSRSICLVPPTNNVSAGGPPKQPANPATVTEAGAGPDASRLLTLFNVNEQYLNIPHDWFSKENKIVVLQLGRWKDSAKHHNEVENEDHKEVENEDHIEVENEDFLKALGTKKHLKYLSLRGISRITKIPSTIRKLINLEILDLRACHNLEKLPSDISSLKKLTHLDISECYLLESMPKGLDKLSSLQMLKGFVVATSKKGPGRLGDVAGLKKLRKLSIYIPSDAYIEEAELSKLKEVSALRILSITWGGGRGGGGRVQAETEPSGKPTTIDRKKSFASKKDRHQVQRTDIKTMGSLSFPQKLEKLDLWCIPCETKPDWLNPDELKSLKKLYIRGGKLHSLSFEGNNKKWNVRILRLKYLHDLHVDEEQLRGDFPRLIHLEIKDKIMEGKGEDEHGGSSQQQQDQVLNN</sequence>
<reference evidence="6 7" key="1">
    <citation type="journal article" date="2023" name="Hortic Res">
        <title>The complete reference genome for grapevine (Vitis vinifera L.) genetics and breeding.</title>
        <authorList>
            <person name="Shi X."/>
            <person name="Cao S."/>
            <person name="Wang X."/>
            <person name="Huang S."/>
            <person name="Wang Y."/>
            <person name="Liu Z."/>
            <person name="Liu W."/>
            <person name="Leng X."/>
            <person name="Peng Y."/>
            <person name="Wang N."/>
            <person name="Wang Y."/>
            <person name="Ma Z."/>
            <person name="Xu X."/>
            <person name="Zhang F."/>
            <person name="Xue H."/>
            <person name="Zhong H."/>
            <person name="Wang Y."/>
            <person name="Zhang K."/>
            <person name="Velt A."/>
            <person name="Avia K."/>
            <person name="Holtgrawe D."/>
            <person name="Grimplet J."/>
            <person name="Matus J.T."/>
            <person name="Ware D."/>
            <person name="Wu X."/>
            <person name="Wang H."/>
            <person name="Liu C."/>
            <person name="Fang Y."/>
            <person name="Rustenholz C."/>
            <person name="Cheng Z."/>
            <person name="Xiao H."/>
            <person name="Zhou Y."/>
        </authorList>
    </citation>
    <scope>NUCLEOTIDE SEQUENCE [LARGE SCALE GENOMIC DNA]</scope>
    <source>
        <strain evidence="7">cv. Pinot noir / PN40024</strain>
        <tissue evidence="6">Leaf</tissue>
    </source>
</reference>
<accession>A0ABY9BNG2</accession>
<feature type="domain" description="Disease resistance R13L4/SHOC-2-like LRR" evidence="5">
    <location>
        <begin position="373"/>
        <end position="524"/>
    </location>
</feature>
<keyword evidence="7" id="KW-1185">Reference proteome</keyword>
<dbReference type="Pfam" id="PF23559">
    <property type="entry name" value="WHD_DRP"/>
    <property type="match status" value="1"/>
</dbReference>
<keyword evidence="2" id="KW-0611">Plant defense</keyword>
<name>A0ABY9BNG2_VITVI</name>
<feature type="domain" description="Disease resistance protein winged helix" evidence="4">
    <location>
        <begin position="176"/>
        <end position="249"/>
    </location>
</feature>
<evidence type="ECO:0008006" key="8">
    <source>
        <dbReference type="Google" id="ProtNLM"/>
    </source>
</evidence>
<feature type="region of interest" description="Disordered" evidence="3">
    <location>
        <begin position="662"/>
        <end position="682"/>
    </location>
</feature>
<dbReference type="Gene3D" id="3.80.10.10">
    <property type="entry name" value="Ribonuclease Inhibitor"/>
    <property type="match status" value="1"/>
</dbReference>
<dbReference type="InterPro" id="IPR036388">
    <property type="entry name" value="WH-like_DNA-bd_sf"/>
</dbReference>
<dbReference type="Pfam" id="PF23598">
    <property type="entry name" value="LRR_14"/>
    <property type="match status" value="1"/>
</dbReference>
<evidence type="ECO:0000259" key="5">
    <source>
        <dbReference type="Pfam" id="PF23598"/>
    </source>
</evidence>
<dbReference type="InterPro" id="IPR055414">
    <property type="entry name" value="LRR_R13L4/SHOC2-like"/>
</dbReference>
<feature type="region of interest" description="Disordered" evidence="3">
    <location>
        <begin position="265"/>
        <end position="307"/>
    </location>
</feature>
<gene>
    <name evidence="6" type="ORF">VitviT2T_004095</name>
</gene>